<evidence type="ECO:0000313" key="3">
    <source>
        <dbReference type="Proteomes" id="UP000717624"/>
    </source>
</evidence>
<reference evidence="2" key="1">
    <citation type="submission" date="2021-01" db="EMBL/GenBank/DDBJ databases">
        <title>Genomic Encyclopedia of Type Strains, Phase IV (KMG-IV): sequencing the most valuable type-strain genomes for metagenomic binning, comparative biology and taxonomic classification.</title>
        <authorList>
            <person name="Goeker M."/>
        </authorList>
    </citation>
    <scope>NUCLEOTIDE SEQUENCE</scope>
    <source>
        <strain evidence="2">DSM 25523</strain>
    </source>
</reference>
<sequence>MYRSSVHDMAQAHHQQAQFHQFHADAHQQQAQFHRQQADMHRQQALSYGPNAAFNQNYSSRQTAYADQVSPVALVFHGQVTPQALASLQQFHNPYALQNPGANLAPHAAHAVDNRSALNLGHRF</sequence>
<dbReference type="Proteomes" id="UP000717624">
    <property type="component" value="Unassembled WGS sequence"/>
</dbReference>
<feature type="compositionally biased region" description="Low complexity" evidence="1">
    <location>
        <begin position="7"/>
        <end position="28"/>
    </location>
</feature>
<proteinExistence type="predicted"/>
<organism evidence="2 3">
    <name type="scientific">Brevibacillus fulvus</name>
    <dbReference type="NCBI Taxonomy" id="1125967"/>
    <lineage>
        <taxon>Bacteria</taxon>
        <taxon>Bacillati</taxon>
        <taxon>Bacillota</taxon>
        <taxon>Bacilli</taxon>
        <taxon>Bacillales</taxon>
        <taxon>Paenibacillaceae</taxon>
        <taxon>Brevibacillus</taxon>
    </lineage>
</organism>
<name>A0A938Y2A0_9BACL</name>
<dbReference type="GO" id="GO:0003677">
    <property type="term" value="F:DNA binding"/>
    <property type="evidence" value="ECO:0007669"/>
    <property type="project" value="UniProtKB-KW"/>
</dbReference>
<feature type="region of interest" description="Disordered" evidence="1">
    <location>
        <begin position="1"/>
        <end position="28"/>
    </location>
</feature>
<dbReference type="EMBL" id="JAFBEB010000009">
    <property type="protein sequence ID" value="MBM7591074.1"/>
    <property type="molecule type" value="Genomic_DNA"/>
</dbReference>
<dbReference type="AlphaFoldDB" id="A0A938Y2A0"/>
<protein>
    <submittedName>
        <fullName evidence="2">DNA-binding transcriptional regulator YdaS (Cro superfamily)</fullName>
    </submittedName>
</protein>
<accession>A0A938Y2A0</accession>
<comment type="caution">
    <text evidence="2">The sequence shown here is derived from an EMBL/GenBank/DDBJ whole genome shotgun (WGS) entry which is preliminary data.</text>
</comment>
<evidence type="ECO:0000256" key="1">
    <source>
        <dbReference type="SAM" id="MobiDB-lite"/>
    </source>
</evidence>
<gene>
    <name evidence="2" type="ORF">JOD01_002700</name>
</gene>
<keyword evidence="2" id="KW-0238">DNA-binding</keyword>
<keyword evidence="3" id="KW-1185">Reference proteome</keyword>
<dbReference type="RefSeq" id="WP_204518815.1">
    <property type="nucleotide sequence ID" value="NZ_BAABIN010000014.1"/>
</dbReference>
<evidence type="ECO:0000313" key="2">
    <source>
        <dbReference type="EMBL" id="MBM7591074.1"/>
    </source>
</evidence>